<dbReference type="PROSITE" id="PS01180">
    <property type="entry name" value="CUB"/>
    <property type="match status" value="2"/>
</dbReference>
<evidence type="ECO:0000256" key="1">
    <source>
        <dbReference type="ARBA" id="ARBA00023157"/>
    </source>
</evidence>
<accession>A0A0V1HK60</accession>
<dbReference type="SMART" id="SM00042">
    <property type="entry name" value="CUB"/>
    <property type="match status" value="2"/>
</dbReference>
<gene>
    <name evidence="4" type="primary">sol-1</name>
    <name evidence="4" type="ORF">T11_12537</name>
</gene>
<evidence type="ECO:0000259" key="3">
    <source>
        <dbReference type="PROSITE" id="PS01180"/>
    </source>
</evidence>
<comment type="caution">
    <text evidence="4">The sequence shown here is derived from an EMBL/GenBank/DDBJ whole genome shotgun (WGS) entry which is preliminary data.</text>
</comment>
<dbReference type="CDD" id="cd00041">
    <property type="entry name" value="CUB"/>
    <property type="match status" value="2"/>
</dbReference>
<dbReference type="Proteomes" id="UP000055024">
    <property type="component" value="Unassembled WGS sequence"/>
</dbReference>
<dbReference type="InterPro" id="IPR035914">
    <property type="entry name" value="Sperma_CUB_dom_sf"/>
</dbReference>
<reference evidence="4 5" key="1">
    <citation type="submission" date="2015-01" db="EMBL/GenBank/DDBJ databases">
        <title>Evolution of Trichinella species and genotypes.</title>
        <authorList>
            <person name="Korhonen P.K."/>
            <person name="Edoardo P."/>
            <person name="Giuseppe L.R."/>
            <person name="Gasser R.B."/>
        </authorList>
    </citation>
    <scope>NUCLEOTIDE SEQUENCE [LARGE SCALE GENOMIC DNA]</scope>
    <source>
        <strain evidence="4">ISS1029</strain>
    </source>
</reference>
<name>A0A0V1HK60_9BILA</name>
<comment type="caution">
    <text evidence="2">Lacks conserved residue(s) required for the propagation of feature annotation.</text>
</comment>
<feature type="domain" description="CUB" evidence="3">
    <location>
        <begin position="45"/>
        <end position="172"/>
    </location>
</feature>
<sequence length="348" mass="40082">MVENRFKRNFKVRLIETLGNKMLLIITVSQIGSALQEQQQSTGSCDLEITSRMDKSGTITSPNYPNQYPANLRCSYRFRSQNAERVQLVFTDFDLYQPPDHENSLCRGEFDHFSAYVDLDGRMSEVDTFCGVEMPPQLMSSQNLIAAEFVTHQYIVQPKRPYRGFRMIYRFVTDFGIKSGRSDSSHTCSFYYSSAESTNGTFYSPNYPGYYPRKTECHYTFDGAPNQKVRLTFTYFDVEGFGQCDNESQSDFIEFSNYRTMDRKLPRYCGNRKPPEKGVESENDFYHVIFSSNSIFDATGFFGFYQFTSKEGKHPLRRVKSAAWKMHGCWSNAVIVAALCTISCLPLL</sequence>
<dbReference type="EMBL" id="JYDP01000057">
    <property type="protein sequence ID" value="KRZ10656.1"/>
    <property type="molecule type" value="Genomic_DNA"/>
</dbReference>
<dbReference type="Gene3D" id="2.60.120.290">
    <property type="entry name" value="Spermadhesin, CUB domain"/>
    <property type="match status" value="2"/>
</dbReference>
<proteinExistence type="predicted"/>
<dbReference type="STRING" id="268475.A0A0V1HK60"/>
<dbReference type="Pfam" id="PF00431">
    <property type="entry name" value="CUB"/>
    <property type="match status" value="2"/>
</dbReference>
<dbReference type="PANTHER" id="PTHR47537:SF2">
    <property type="entry name" value="CUBILIN"/>
    <property type="match status" value="1"/>
</dbReference>
<evidence type="ECO:0000313" key="5">
    <source>
        <dbReference type="Proteomes" id="UP000055024"/>
    </source>
</evidence>
<evidence type="ECO:0000256" key="2">
    <source>
        <dbReference type="PROSITE-ProRule" id="PRU00059"/>
    </source>
</evidence>
<protein>
    <submittedName>
        <fullName evidence="4">Suppressor of lurcher protein 1</fullName>
    </submittedName>
</protein>
<dbReference type="SUPFAM" id="SSF49854">
    <property type="entry name" value="Spermadhesin, CUB domain"/>
    <property type="match status" value="2"/>
</dbReference>
<evidence type="ECO:0000313" key="4">
    <source>
        <dbReference type="EMBL" id="KRZ10656.1"/>
    </source>
</evidence>
<dbReference type="FunFam" id="2.60.120.290:FF:000058">
    <property type="entry name" value="CUB domaincontaining protein"/>
    <property type="match status" value="1"/>
</dbReference>
<keyword evidence="5" id="KW-1185">Reference proteome</keyword>
<feature type="domain" description="CUB" evidence="3">
    <location>
        <begin position="188"/>
        <end position="308"/>
    </location>
</feature>
<keyword evidence="1" id="KW-1015">Disulfide bond</keyword>
<dbReference type="InterPro" id="IPR000859">
    <property type="entry name" value="CUB_dom"/>
</dbReference>
<dbReference type="OrthoDB" id="6369184at2759"/>
<dbReference type="PANTHER" id="PTHR47537">
    <property type="entry name" value="CUBILIN"/>
    <property type="match status" value="1"/>
</dbReference>
<dbReference type="InterPro" id="IPR053207">
    <property type="entry name" value="Non-NMDA_GluR_Accessory"/>
</dbReference>
<dbReference type="AlphaFoldDB" id="A0A0V1HK60"/>
<dbReference type="GO" id="GO:0005886">
    <property type="term" value="C:plasma membrane"/>
    <property type="evidence" value="ECO:0007669"/>
    <property type="project" value="TreeGrafter"/>
</dbReference>
<organism evidence="4 5">
    <name type="scientific">Trichinella zimbabwensis</name>
    <dbReference type="NCBI Taxonomy" id="268475"/>
    <lineage>
        <taxon>Eukaryota</taxon>
        <taxon>Metazoa</taxon>
        <taxon>Ecdysozoa</taxon>
        <taxon>Nematoda</taxon>
        <taxon>Enoplea</taxon>
        <taxon>Dorylaimia</taxon>
        <taxon>Trichinellida</taxon>
        <taxon>Trichinellidae</taxon>
        <taxon>Trichinella</taxon>
    </lineage>
</organism>